<gene>
    <name evidence="3" type="ORF">LZ016_10310</name>
</gene>
<keyword evidence="4" id="KW-1185">Reference proteome</keyword>
<dbReference type="Gene3D" id="3.10.450.160">
    <property type="entry name" value="inner membrane protein cigr"/>
    <property type="match status" value="1"/>
</dbReference>
<dbReference type="Proteomes" id="UP001203058">
    <property type="component" value="Unassembled WGS sequence"/>
</dbReference>
<dbReference type="InterPro" id="IPR024572">
    <property type="entry name" value="RcnB"/>
</dbReference>
<comment type="caution">
    <text evidence="3">The sequence shown here is derived from an EMBL/GenBank/DDBJ whole genome shotgun (WGS) entry which is preliminary data.</text>
</comment>
<reference evidence="3 4" key="1">
    <citation type="submission" date="2022-03" db="EMBL/GenBank/DDBJ databases">
        <authorList>
            <person name="Jo J.-H."/>
            <person name="Im W.-T."/>
        </authorList>
    </citation>
    <scope>NUCLEOTIDE SEQUENCE [LARGE SCALE GENOMIC DNA]</scope>
    <source>
        <strain evidence="3 4">SM33</strain>
    </source>
</reference>
<feature type="compositionally biased region" description="Basic and acidic residues" evidence="1">
    <location>
        <begin position="161"/>
        <end position="175"/>
    </location>
</feature>
<feature type="region of interest" description="Disordered" evidence="1">
    <location>
        <begin position="22"/>
        <end position="194"/>
    </location>
</feature>
<sequence length="330" mass="38566">MRSLLFAVLVASAAAPAFAAGQDQDFGGRHRGLTVRNADRIESRNESRREERSSNAPQRSAQPQHEAVSRPPPVTMDRPARMDVQRQPPALDRPQHRAAETTRDVPAQPPAAVEHRNFEPRMVRPPREGEGSPVQRSPAGSHVREWRGSGRQQVESPTSTVEHRAPGTTIEERNLRRAPPTSEHGELVQQRRPIPGVLERERRISRTPVLGTEPPVPRTATNRAARPERHWRTDWRSDHRYNWNNWRHHHRSHFHLGLYSDPFGWDYFRYNVGWRLWPSYYRSSYWLSDPWQYRLPPAYGPYRWVRYYDDAVLVNIYTGEVADIVYNFFW</sequence>
<feature type="signal peptide" evidence="2">
    <location>
        <begin position="1"/>
        <end position="19"/>
    </location>
</feature>
<proteinExistence type="predicted"/>
<feature type="chain" id="PRO_5047055619" evidence="2">
    <location>
        <begin position="20"/>
        <end position="330"/>
    </location>
</feature>
<protein>
    <submittedName>
        <fullName evidence="3">RcnB family protein</fullName>
    </submittedName>
</protein>
<feature type="compositionally biased region" description="Basic and acidic residues" evidence="1">
    <location>
        <begin position="37"/>
        <end position="53"/>
    </location>
</feature>
<dbReference type="RefSeq" id="WP_241447288.1">
    <property type="nucleotide sequence ID" value="NZ_JAKZHW010000001.1"/>
</dbReference>
<evidence type="ECO:0000256" key="2">
    <source>
        <dbReference type="SAM" id="SignalP"/>
    </source>
</evidence>
<name>A0ABS9VND8_9SPHN</name>
<feature type="compositionally biased region" description="Basic and acidic residues" evidence="1">
    <location>
        <begin position="93"/>
        <end position="103"/>
    </location>
</feature>
<accession>A0ABS9VND8</accession>
<evidence type="ECO:0000313" key="4">
    <source>
        <dbReference type="Proteomes" id="UP001203058"/>
    </source>
</evidence>
<feature type="compositionally biased region" description="Basic and acidic residues" evidence="1">
    <location>
        <begin position="113"/>
        <end position="130"/>
    </location>
</feature>
<evidence type="ECO:0000256" key="1">
    <source>
        <dbReference type="SAM" id="MobiDB-lite"/>
    </source>
</evidence>
<dbReference type="Pfam" id="PF11776">
    <property type="entry name" value="RcnB"/>
    <property type="match status" value="1"/>
</dbReference>
<keyword evidence="2" id="KW-0732">Signal</keyword>
<dbReference type="EMBL" id="JAKZHW010000001">
    <property type="protein sequence ID" value="MCH8616491.1"/>
    <property type="molecule type" value="Genomic_DNA"/>
</dbReference>
<organism evidence="3 4">
    <name type="scientific">Sphingomonas telluris</name>
    <dbReference type="NCBI Taxonomy" id="2907998"/>
    <lineage>
        <taxon>Bacteria</taxon>
        <taxon>Pseudomonadati</taxon>
        <taxon>Pseudomonadota</taxon>
        <taxon>Alphaproteobacteria</taxon>
        <taxon>Sphingomonadales</taxon>
        <taxon>Sphingomonadaceae</taxon>
        <taxon>Sphingomonas</taxon>
    </lineage>
</organism>
<feature type="compositionally biased region" description="Polar residues" evidence="1">
    <location>
        <begin position="150"/>
        <end position="160"/>
    </location>
</feature>
<evidence type="ECO:0000313" key="3">
    <source>
        <dbReference type="EMBL" id="MCH8616491.1"/>
    </source>
</evidence>